<name>A0A0B5EWL7_STRA4</name>
<feature type="region of interest" description="Disordered" evidence="1">
    <location>
        <begin position="1"/>
        <end position="20"/>
    </location>
</feature>
<sequence>MEGKKRPDPPDGPLGGPAPEAFAVTDLERRAPDSKPVRGRLAVRVPRSEEGTEHFPPRLWVVPAEDASRGYELYETGGEAALLCRVEPVPGAGGERFRVKDELGTELGTVQRTPAAKRTVQHSWWIQQPGHGEAVARYHWAKPAAVEAGEDSGGRLFGGMLGAFTDPGAEGGEAVPFIRRPVTWEADNEVVLTAQQHTGYRSYRVHADWFDARLGYALALLRES</sequence>
<dbReference type="Proteomes" id="UP000031523">
    <property type="component" value="Chromosome"/>
</dbReference>
<accession>A0A0B5EWL7</accession>
<evidence type="ECO:0000313" key="2">
    <source>
        <dbReference type="EMBL" id="AJE83071.1"/>
    </source>
</evidence>
<organism evidence="2 3">
    <name type="scientific">Streptomyces albus (strain ATCC 21838 / DSM 41398 / FERM P-419 / JCM 4703 / NBRC 107858)</name>
    <dbReference type="NCBI Taxonomy" id="1081613"/>
    <lineage>
        <taxon>Bacteria</taxon>
        <taxon>Bacillati</taxon>
        <taxon>Actinomycetota</taxon>
        <taxon>Actinomycetes</taxon>
        <taxon>Kitasatosporales</taxon>
        <taxon>Streptomycetaceae</taxon>
        <taxon>Streptomyces</taxon>
    </lineage>
</organism>
<protein>
    <submittedName>
        <fullName evidence="2">Uncharacterized protein</fullName>
    </submittedName>
</protein>
<dbReference type="EMBL" id="CP010519">
    <property type="protein sequence ID" value="AJE83071.1"/>
    <property type="molecule type" value="Genomic_DNA"/>
</dbReference>
<dbReference type="KEGG" id="sals:SLNWT_2695"/>
<feature type="region of interest" description="Disordered" evidence="1">
    <location>
        <begin position="27"/>
        <end position="53"/>
    </location>
</feature>
<proteinExistence type="predicted"/>
<gene>
    <name evidence="2" type="ORF">SLNWT_2695</name>
</gene>
<feature type="compositionally biased region" description="Basic and acidic residues" evidence="1">
    <location>
        <begin position="27"/>
        <end position="36"/>
    </location>
</feature>
<dbReference type="AlphaFoldDB" id="A0A0B5EWL7"/>
<reference evidence="2 3" key="1">
    <citation type="submission" date="2015-01" db="EMBL/GenBank/DDBJ databases">
        <title>Enhanced salinomycin production by adjusting the supply of polyketide extender units in Streptomyce albus DSM 41398.</title>
        <authorList>
            <person name="Lu C."/>
        </authorList>
    </citation>
    <scope>NUCLEOTIDE SEQUENCE [LARGE SCALE GENOMIC DNA]</scope>
    <source>
        <strain evidence="3">ATCC 21838 / DSM 41398 / FERM P-419 / JCM 4703 / NBRC 107858</strain>
    </source>
</reference>
<evidence type="ECO:0000256" key="1">
    <source>
        <dbReference type="SAM" id="MobiDB-lite"/>
    </source>
</evidence>
<evidence type="ECO:0000313" key="3">
    <source>
        <dbReference type="Proteomes" id="UP000031523"/>
    </source>
</evidence>
<keyword evidence="3" id="KW-1185">Reference proteome</keyword>